<keyword evidence="15" id="KW-1185">Reference proteome</keyword>
<keyword evidence="11 13" id="KW-0862">Zinc</keyword>
<evidence type="ECO:0000256" key="7">
    <source>
        <dbReference type="ARBA" id="ARBA00022438"/>
    </source>
</evidence>
<proteinExistence type="inferred from homology"/>
<dbReference type="Gene3D" id="2.30.250.10">
    <property type="entry name" value="Aminopeptidase i, Domain 2"/>
    <property type="match status" value="1"/>
</dbReference>
<dbReference type="SUPFAM" id="SSF101821">
    <property type="entry name" value="Aminopeptidase/glucanase lid domain"/>
    <property type="match status" value="1"/>
</dbReference>
<evidence type="ECO:0000256" key="6">
    <source>
        <dbReference type="ARBA" id="ARBA00015118"/>
    </source>
</evidence>
<reference evidence="15" key="1">
    <citation type="submission" date="2022-06" db="EMBL/GenBank/DDBJ databases">
        <authorList>
            <person name="Berger JAMES D."/>
            <person name="Berger JAMES D."/>
        </authorList>
    </citation>
    <scope>NUCLEOTIDE SEQUENCE [LARGE SCALE GENOMIC DNA]</scope>
</reference>
<comment type="catalytic activity">
    <reaction evidence="1">
        <text>Release of an N-terminal aspartate or glutamate from a peptide, with a preference for aspartate.</text>
        <dbReference type="EC" id="3.4.11.21"/>
    </reaction>
</comment>
<keyword evidence="8 13" id="KW-0645">Protease</keyword>
<comment type="cofactor">
    <cofactor evidence="2">
        <name>Zn(2+)</name>
        <dbReference type="ChEBI" id="CHEBI:29105"/>
    </cofactor>
</comment>
<dbReference type="EC" id="3.4.11.21" evidence="5"/>
<keyword evidence="9 13" id="KW-0479">Metal-binding</keyword>
<dbReference type="Proteomes" id="UP000050795">
    <property type="component" value="Unassembled WGS sequence"/>
</dbReference>
<comment type="similarity">
    <text evidence="3 13">Belongs to the peptidase M18 family.</text>
</comment>
<sequence length="544" mass="60437">MSAHVEGLINFINKSPTPFHVIHIVRHLLNSHGFRELVENEPWSIRPMDKVYVTKNESTIIAAAIGGRYAPENGFTLLGAHTDSPCLRLKPNSERLKEGYIQLGVETYGGGLWYTWFDRELTLAGRVIVRGNGSGAGGTATEGRLEQRLVHINEPIACVPSLAIHLSQEIKAQGFNPNSEQHLSPILCTSIMEQLHNPTLQGLMNTGCVNSSTNPCSNTCPLPLPNKHSHHHPPALLRLLSERIGVSEQDIVELELYFADSQPARVGGIHKEFIHAPRLDNLFNSYAGLHGFIESLPNLSSECNMRLLCLFDHEEVGSTSTQGANSAYTLSVMRRLVKSLDTSNLSASNNNNSNNNNSECHKCCHSNIDFYFEQSLAKSFLVSADQAHAVHPAWSERHECYHKPQLHNGVVLKYNTTQRYATNGFTAATIREIARLANVPVQEFVSRQDMHCGSTIGPLLSSQLGIPTVDLGFPQLAMHSCRELCCTSSVEQAVRLYSAYYENLSKIWYCCNNNHNNDNNNNDNMNTDEEQKQSSSQSLTMSMD</sequence>
<evidence type="ECO:0000256" key="13">
    <source>
        <dbReference type="RuleBase" id="RU004386"/>
    </source>
</evidence>
<feature type="region of interest" description="Disordered" evidence="14">
    <location>
        <begin position="519"/>
        <end position="544"/>
    </location>
</feature>
<dbReference type="PANTHER" id="PTHR28570:SF3">
    <property type="entry name" value="ASPARTYL AMINOPEPTIDASE"/>
    <property type="match status" value="1"/>
</dbReference>
<evidence type="ECO:0000256" key="14">
    <source>
        <dbReference type="SAM" id="MobiDB-lite"/>
    </source>
</evidence>
<dbReference type="InterPro" id="IPR001948">
    <property type="entry name" value="Peptidase_M18"/>
</dbReference>
<organism evidence="15 16">
    <name type="scientific">Trichobilharzia regenti</name>
    <name type="common">Nasal bird schistosome</name>
    <dbReference type="NCBI Taxonomy" id="157069"/>
    <lineage>
        <taxon>Eukaryota</taxon>
        <taxon>Metazoa</taxon>
        <taxon>Spiralia</taxon>
        <taxon>Lophotrochozoa</taxon>
        <taxon>Platyhelminthes</taxon>
        <taxon>Trematoda</taxon>
        <taxon>Digenea</taxon>
        <taxon>Strigeidida</taxon>
        <taxon>Schistosomatoidea</taxon>
        <taxon>Schistosomatidae</taxon>
        <taxon>Trichobilharzia</taxon>
    </lineage>
</organism>
<evidence type="ECO:0000256" key="8">
    <source>
        <dbReference type="ARBA" id="ARBA00022670"/>
    </source>
</evidence>
<accession>A0AA85KDB3</accession>
<evidence type="ECO:0000256" key="4">
    <source>
        <dbReference type="ARBA" id="ARBA00011395"/>
    </source>
</evidence>
<evidence type="ECO:0000256" key="1">
    <source>
        <dbReference type="ARBA" id="ARBA00001335"/>
    </source>
</evidence>
<dbReference type="WBParaSite" id="TREG1_78160.2">
    <property type="protein sequence ID" value="TREG1_78160.2"/>
    <property type="gene ID" value="TREG1_78160"/>
</dbReference>
<dbReference type="Pfam" id="PF02127">
    <property type="entry name" value="Peptidase_M18"/>
    <property type="match status" value="1"/>
</dbReference>
<dbReference type="PRINTS" id="PR00932">
    <property type="entry name" value="AMINO1PTASE"/>
</dbReference>
<evidence type="ECO:0000256" key="12">
    <source>
        <dbReference type="ARBA" id="ARBA00023049"/>
    </source>
</evidence>
<keyword evidence="10 13" id="KW-0378">Hydrolase</keyword>
<reference evidence="16" key="2">
    <citation type="submission" date="2023-11" db="UniProtKB">
        <authorList>
            <consortium name="WormBaseParasite"/>
        </authorList>
    </citation>
    <scope>IDENTIFICATION</scope>
</reference>
<evidence type="ECO:0000313" key="16">
    <source>
        <dbReference type="WBParaSite" id="TREG1_78160.2"/>
    </source>
</evidence>
<evidence type="ECO:0000256" key="9">
    <source>
        <dbReference type="ARBA" id="ARBA00022723"/>
    </source>
</evidence>
<dbReference type="Gene3D" id="3.40.630.10">
    <property type="entry name" value="Zn peptidases"/>
    <property type="match status" value="1"/>
</dbReference>
<keyword evidence="12 13" id="KW-0482">Metalloprotease</keyword>
<dbReference type="AlphaFoldDB" id="A0AA85KDB3"/>
<evidence type="ECO:0000256" key="5">
    <source>
        <dbReference type="ARBA" id="ARBA00011965"/>
    </source>
</evidence>
<evidence type="ECO:0000256" key="3">
    <source>
        <dbReference type="ARBA" id="ARBA00008290"/>
    </source>
</evidence>
<dbReference type="GO" id="GO:0008270">
    <property type="term" value="F:zinc ion binding"/>
    <property type="evidence" value="ECO:0007669"/>
    <property type="project" value="InterPro"/>
</dbReference>
<evidence type="ECO:0000256" key="2">
    <source>
        <dbReference type="ARBA" id="ARBA00001947"/>
    </source>
</evidence>
<protein>
    <recommendedName>
        <fullName evidence="6">Aspartyl aminopeptidase</fullName>
        <ecNumber evidence="5">3.4.11.21</ecNumber>
    </recommendedName>
</protein>
<dbReference type="GO" id="GO:0004177">
    <property type="term" value="F:aminopeptidase activity"/>
    <property type="evidence" value="ECO:0007669"/>
    <property type="project" value="UniProtKB-KW"/>
</dbReference>
<evidence type="ECO:0000256" key="10">
    <source>
        <dbReference type="ARBA" id="ARBA00022801"/>
    </source>
</evidence>
<evidence type="ECO:0000256" key="11">
    <source>
        <dbReference type="ARBA" id="ARBA00022833"/>
    </source>
</evidence>
<name>A0AA85KDB3_TRIRE</name>
<dbReference type="SUPFAM" id="SSF53187">
    <property type="entry name" value="Zn-dependent exopeptidases"/>
    <property type="match status" value="1"/>
</dbReference>
<dbReference type="FunFam" id="2.30.250.10:FF:000001">
    <property type="entry name" value="Aspartyl aminopeptidase 1"/>
    <property type="match status" value="1"/>
</dbReference>
<evidence type="ECO:0000313" key="15">
    <source>
        <dbReference type="Proteomes" id="UP000050795"/>
    </source>
</evidence>
<dbReference type="PANTHER" id="PTHR28570">
    <property type="entry name" value="ASPARTYL AMINOPEPTIDASE"/>
    <property type="match status" value="1"/>
</dbReference>
<dbReference type="GO" id="GO:0006508">
    <property type="term" value="P:proteolysis"/>
    <property type="evidence" value="ECO:0007669"/>
    <property type="project" value="UniProtKB-KW"/>
</dbReference>
<dbReference type="CDD" id="cd05658">
    <property type="entry name" value="M18_DAP"/>
    <property type="match status" value="1"/>
</dbReference>
<dbReference type="GO" id="GO:0005737">
    <property type="term" value="C:cytoplasm"/>
    <property type="evidence" value="ECO:0007669"/>
    <property type="project" value="UniProtKB-ARBA"/>
</dbReference>
<comment type="subunit">
    <text evidence="4">Tetrahedron-shaped homododecamer built from six homodimers.</text>
</comment>
<keyword evidence="7 13" id="KW-0031">Aminopeptidase</keyword>
<dbReference type="GO" id="GO:0008237">
    <property type="term" value="F:metallopeptidase activity"/>
    <property type="evidence" value="ECO:0007669"/>
    <property type="project" value="UniProtKB-KW"/>
</dbReference>
<dbReference type="InterPro" id="IPR023358">
    <property type="entry name" value="Peptidase_M18_dom2"/>
</dbReference>
<feature type="compositionally biased region" description="Polar residues" evidence="14">
    <location>
        <begin position="533"/>
        <end position="544"/>
    </location>
</feature>